<dbReference type="HOGENOM" id="CLU_1037353_0_0_0"/>
<dbReference type="AlphaFoldDB" id="A9B4P7"/>
<dbReference type="InParanoid" id="A9B4P7"/>
<dbReference type="InterPro" id="IPR013216">
    <property type="entry name" value="Methyltransf_11"/>
</dbReference>
<dbReference type="GO" id="GO:0008757">
    <property type="term" value="F:S-adenosylmethionine-dependent methyltransferase activity"/>
    <property type="evidence" value="ECO:0007669"/>
    <property type="project" value="InterPro"/>
</dbReference>
<sequence length="268" mass="29900">MVAKDMDWTENYTTIKALDARHDVWKHNAAVDGPFGPDLVPALKPDTLVLDAGCGTGVHLRTLIDRYPQARFVAMDTSEAMVAATRERCPEAEVVGGTITQLAWEDHHFAGTTCLHVLYHVPDIHQAVSELARVTQKGGWAVISTVADDAGQESLRLHNAACAEAHASEWQIEKLPSARFNTANGEQFIRPYFSQVTLYPRYAALYFTEVAAVLKYYTSMDYYQQIYRANQALAEQVVTKARQLVEAQLHAKGEFQISKNVGTWLAFK</sequence>
<evidence type="ECO:0000313" key="3">
    <source>
        <dbReference type="Proteomes" id="UP000000787"/>
    </source>
</evidence>
<feature type="domain" description="Methyltransferase type 11" evidence="1">
    <location>
        <begin position="50"/>
        <end position="143"/>
    </location>
</feature>
<dbReference type="GO" id="GO:0032259">
    <property type="term" value="P:methylation"/>
    <property type="evidence" value="ECO:0007669"/>
    <property type="project" value="UniProtKB-KW"/>
</dbReference>
<dbReference type="Proteomes" id="UP000000787">
    <property type="component" value="Chromosome"/>
</dbReference>
<dbReference type="eggNOG" id="COG2226">
    <property type="taxonomic scope" value="Bacteria"/>
</dbReference>
<evidence type="ECO:0000259" key="1">
    <source>
        <dbReference type="Pfam" id="PF08241"/>
    </source>
</evidence>
<dbReference type="EMBL" id="CP000875">
    <property type="protein sequence ID" value="ABX04212.1"/>
    <property type="molecule type" value="Genomic_DNA"/>
</dbReference>
<gene>
    <name evidence="2" type="ordered locus">Haur_1569</name>
</gene>
<dbReference type="BioCyc" id="HAUR316274:GHYA-1593-MONOMER"/>
<dbReference type="Pfam" id="PF08241">
    <property type="entry name" value="Methyltransf_11"/>
    <property type="match status" value="1"/>
</dbReference>
<dbReference type="KEGG" id="hau:Haur_1569"/>
<accession>A9B4P7</accession>
<proteinExistence type="predicted"/>
<reference evidence="2 3" key="1">
    <citation type="journal article" date="2011" name="Stand. Genomic Sci.">
        <title>Complete genome sequence of the filamentous gliding predatory bacterium Herpetosiphon aurantiacus type strain (114-95(T)).</title>
        <authorList>
            <person name="Kiss H."/>
            <person name="Nett M."/>
            <person name="Domin N."/>
            <person name="Martin K."/>
            <person name="Maresca J.A."/>
            <person name="Copeland A."/>
            <person name="Lapidus A."/>
            <person name="Lucas S."/>
            <person name="Berry K.W."/>
            <person name="Glavina Del Rio T."/>
            <person name="Dalin E."/>
            <person name="Tice H."/>
            <person name="Pitluck S."/>
            <person name="Richardson P."/>
            <person name="Bruce D."/>
            <person name="Goodwin L."/>
            <person name="Han C."/>
            <person name="Detter J.C."/>
            <person name="Schmutz J."/>
            <person name="Brettin T."/>
            <person name="Land M."/>
            <person name="Hauser L."/>
            <person name="Kyrpides N.C."/>
            <person name="Ivanova N."/>
            <person name="Goker M."/>
            <person name="Woyke T."/>
            <person name="Klenk H.P."/>
            <person name="Bryant D.A."/>
        </authorList>
    </citation>
    <scope>NUCLEOTIDE SEQUENCE [LARGE SCALE GENOMIC DNA]</scope>
    <source>
        <strain evidence="3">ATCC 23779 / DSM 785 / 114-95</strain>
    </source>
</reference>
<evidence type="ECO:0000313" key="2">
    <source>
        <dbReference type="EMBL" id="ABX04212.1"/>
    </source>
</evidence>
<dbReference type="STRING" id="316274.Haur_1569"/>
<protein>
    <submittedName>
        <fullName evidence="2">Methyltransferase type 11</fullName>
    </submittedName>
</protein>
<keyword evidence="2" id="KW-0489">Methyltransferase</keyword>
<dbReference type="CDD" id="cd02440">
    <property type="entry name" value="AdoMet_MTases"/>
    <property type="match status" value="1"/>
</dbReference>
<dbReference type="SUPFAM" id="SSF53335">
    <property type="entry name" value="S-adenosyl-L-methionine-dependent methyltransferases"/>
    <property type="match status" value="1"/>
</dbReference>
<keyword evidence="3" id="KW-1185">Reference proteome</keyword>
<organism evidence="2 3">
    <name type="scientific">Herpetosiphon aurantiacus (strain ATCC 23779 / DSM 785 / 114-95)</name>
    <dbReference type="NCBI Taxonomy" id="316274"/>
    <lineage>
        <taxon>Bacteria</taxon>
        <taxon>Bacillati</taxon>
        <taxon>Chloroflexota</taxon>
        <taxon>Chloroflexia</taxon>
        <taxon>Herpetosiphonales</taxon>
        <taxon>Herpetosiphonaceae</taxon>
        <taxon>Herpetosiphon</taxon>
    </lineage>
</organism>
<dbReference type="Gene3D" id="3.40.50.150">
    <property type="entry name" value="Vaccinia Virus protein VP39"/>
    <property type="match status" value="1"/>
</dbReference>
<dbReference type="PANTHER" id="PTHR43591">
    <property type="entry name" value="METHYLTRANSFERASE"/>
    <property type="match status" value="1"/>
</dbReference>
<keyword evidence="2" id="KW-0808">Transferase</keyword>
<dbReference type="PANTHER" id="PTHR43591:SF110">
    <property type="entry name" value="RHODANESE DOMAIN-CONTAINING PROTEIN"/>
    <property type="match status" value="1"/>
</dbReference>
<dbReference type="InterPro" id="IPR029063">
    <property type="entry name" value="SAM-dependent_MTases_sf"/>
</dbReference>
<name>A9B4P7_HERA2</name>